<dbReference type="EMBL" id="ML986516">
    <property type="protein sequence ID" value="KAF2272842.1"/>
    <property type="molecule type" value="Genomic_DNA"/>
</dbReference>
<keyword evidence="2" id="KW-0808">Transferase</keyword>
<dbReference type="PROSITE" id="PS50011">
    <property type="entry name" value="PROTEIN_KINASE_DOM"/>
    <property type="match status" value="1"/>
</dbReference>
<dbReference type="SUPFAM" id="SSF56112">
    <property type="entry name" value="Protein kinase-like (PK-like)"/>
    <property type="match status" value="1"/>
</dbReference>
<reference evidence="2" key="1">
    <citation type="journal article" date="2020" name="Stud. Mycol.">
        <title>101 Dothideomycetes genomes: a test case for predicting lifestyles and emergence of pathogens.</title>
        <authorList>
            <person name="Haridas S."/>
            <person name="Albert R."/>
            <person name="Binder M."/>
            <person name="Bloem J."/>
            <person name="Labutti K."/>
            <person name="Salamov A."/>
            <person name="Andreopoulos B."/>
            <person name="Baker S."/>
            <person name="Barry K."/>
            <person name="Bills G."/>
            <person name="Bluhm B."/>
            <person name="Cannon C."/>
            <person name="Castanera R."/>
            <person name="Culley D."/>
            <person name="Daum C."/>
            <person name="Ezra D."/>
            <person name="Gonzalez J."/>
            <person name="Henrissat B."/>
            <person name="Kuo A."/>
            <person name="Liang C."/>
            <person name="Lipzen A."/>
            <person name="Lutzoni F."/>
            <person name="Magnuson J."/>
            <person name="Mondo S."/>
            <person name="Nolan M."/>
            <person name="Ohm R."/>
            <person name="Pangilinan J."/>
            <person name="Park H.-J."/>
            <person name="Ramirez L."/>
            <person name="Alfaro M."/>
            <person name="Sun H."/>
            <person name="Tritt A."/>
            <person name="Yoshinaga Y."/>
            <person name="Zwiers L.-H."/>
            <person name="Turgeon B."/>
            <person name="Goodwin S."/>
            <person name="Spatafora J."/>
            <person name="Crous P."/>
            <person name="Grigoriev I."/>
        </authorList>
    </citation>
    <scope>NUCLEOTIDE SEQUENCE</scope>
    <source>
        <strain evidence="2">CBS 379.55</strain>
    </source>
</reference>
<keyword evidence="3" id="KW-1185">Reference proteome</keyword>
<proteinExistence type="predicted"/>
<dbReference type="PROSITE" id="PS00108">
    <property type="entry name" value="PROTEIN_KINASE_ST"/>
    <property type="match status" value="1"/>
</dbReference>
<name>A0A6A6J8T9_WESOR</name>
<dbReference type="AlphaFoldDB" id="A0A6A6J8T9"/>
<dbReference type="InterPro" id="IPR000719">
    <property type="entry name" value="Prot_kinase_dom"/>
</dbReference>
<dbReference type="RefSeq" id="XP_033650381.1">
    <property type="nucleotide sequence ID" value="XM_033802801.1"/>
</dbReference>
<dbReference type="GO" id="GO:0005524">
    <property type="term" value="F:ATP binding"/>
    <property type="evidence" value="ECO:0007669"/>
    <property type="project" value="InterPro"/>
</dbReference>
<keyword evidence="2" id="KW-0418">Kinase</keyword>
<feature type="domain" description="Protein kinase" evidence="1">
    <location>
        <begin position="1"/>
        <end position="320"/>
    </location>
</feature>
<evidence type="ECO:0000313" key="2">
    <source>
        <dbReference type="EMBL" id="KAF2272842.1"/>
    </source>
</evidence>
<dbReference type="Gene3D" id="1.10.510.10">
    <property type="entry name" value="Transferase(Phosphotransferase) domain 1"/>
    <property type="match status" value="1"/>
</dbReference>
<sequence length="326" mass="36836">MAAITSAIGRSGRRYVVEKILQESRGPYGPVYLASADNKRYVLKDVGSQAFKHLDHMYNDFRASTYVRVAEDAIPDHTMFAFRYFKDHLLSFAGKAVPESQVKRILRDSLRGLAAMHEKRFVHGDVKPNNIVIDYDGEGGEGGKCTVTQVQLADIEDAAYVPEGKAIEGWTAGNWMWRSPEAHAARKLCEESDMFSFGLVCIYAMTRRILMAVDDKELFVTHEGQKVEIEKLAVVIERQMSYFAPDLDSIEGFMAYLGGDHPWAPIFTVTVEGFGKDNPRKPLTLWTGIEEDFRDLLAKLTDLNPLNRIGSKEALEHPWWKDVPDD</sequence>
<gene>
    <name evidence="2" type="ORF">EI97DRAFT_503946</name>
</gene>
<dbReference type="OrthoDB" id="4062651at2759"/>
<dbReference type="GO" id="GO:0005737">
    <property type="term" value="C:cytoplasm"/>
    <property type="evidence" value="ECO:0007669"/>
    <property type="project" value="TreeGrafter"/>
</dbReference>
<evidence type="ECO:0000259" key="1">
    <source>
        <dbReference type="PROSITE" id="PS50011"/>
    </source>
</evidence>
<dbReference type="PANTHER" id="PTHR24361:SF846">
    <property type="entry name" value="SERINE_THREONINE-PROTEIN KINASE DDB_G0291918-RELATED"/>
    <property type="match status" value="1"/>
</dbReference>
<dbReference type="InterPro" id="IPR008271">
    <property type="entry name" value="Ser/Thr_kinase_AS"/>
</dbReference>
<evidence type="ECO:0000313" key="3">
    <source>
        <dbReference type="Proteomes" id="UP000800097"/>
    </source>
</evidence>
<accession>A0A6A6J8T9</accession>
<protein>
    <submittedName>
        <fullName evidence="2">Kinase-like protein</fullName>
    </submittedName>
</protein>
<dbReference type="GO" id="GO:0004674">
    <property type="term" value="F:protein serine/threonine kinase activity"/>
    <property type="evidence" value="ECO:0007669"/>
    <property type="project" value="TreeGrafter"/>
</dbReference>
<dbReference type="InterPro" id="IPR053235">
    <property type="entry name" value="Ser_Thr_kinase"/>
</dbReference>
<organism evidence="2 3">
    <name type="scientific">Westerdykella ornata</name>
    <dbReference type="NCBI Taxonomy" id="318751"/>
    <lineage>
        <taxon>Eukaryota</taxon>
        <taxon>Fungi</taxon>
        <taxon>Dikarya</taxon>
        <taxon>Ascomycota</taxon>
        <taxon>Pezizomycotina</taxon>
        <taxon>Dothideomycetes</taxon>
        <taxon>Pleosporomycetidae</taxon>
        <taxon>Pleosporales</taxon>
        <taxon>Sporormiaceae</taxon>
        <taxon>Westerdykella</taxon>
    </lineage>
</organism>
<dbReference type="GeneID" id="54555976"/>
<dbReference type="PANTHER" id="PTHR24361">
    <property type="entry name" value="MITOGEN-ACTIVATED KINASE KINASE KINASE"/>
    <property type="match status" value="1"/>
</dbReference>
<dbReference type="InterPro" id="IPR011009">
    <property type="entry name" value="Kinase-like_dom_sf"/>
</dbReference>
<dbReference type="Proteomes" id="UP000800097">
    <property type="component" value="Unassembled WGS sequence"/>
</dbReference>
<dbReference type="SMART" id="SM00220">
    <property type="entry name" value="S_TKc"/>
    <property type="match status" value="1"/>
</dbReference>
<dbReference type="Pfam" id="PF00069">
    <property type="entry name" value="Pkinase"/>
    <property type="match status" value="1"/>
</dbReference>